<reference evidence="2" key="1">
    <citation type="journal article" date="2019" name="PLoS Negl. Trop. Dis.">
        <title>Revisiting the worldwide diversity of Leptospira species in the environment.</title>
        <authorList>
            <person name="Vincent A.T."/>
            <person name="Schiettekatte O."/>
            <person name="Bourhy P."/>
            <person name="Veyrier F.J."/>
            <person name="Picardeau M."/>
        </authorList>
    </citation>
    <scope>NUCLEOTIDE SEQUENCE [LARGE SCALE GENOMIC DNA]</scope>
    <source>
        <strain evidence="2">201800287</strain>
    </source>
</reference>
<dbReference type="RefSeq" id="WP_135600877.1">
    <property type="nucleotide sequence ID" value="NZ_RQFK01000014.1"/>
</dbReference>
<accession>A0A4R9IDA9</accession>
<dbReference type="GO" id="GO:0015562">
    <property type="term" value="F:efflux transmembrane transporter activity"/>
    <property type="evidence" value="ECO:0007669"/>
    <property type="project" value="InterPro"/>
</dbReference>
<comment type="caution">
    <text evidence="2">The sequence shown here is derived from an EMBL/GenBank/DDBJ whole genome shotgun (WGS) entry which is preliminary data.</text>
</comment>
<dbReference type="AlphaFoldDB" id="A0A4R9IDA9"/>
<evidence type="ECO:0000313" key="3">
    <source>
        <dbReference type="Proteomes" id="UP000298009"/>
    </source>
</evidence>
<evidence type="ECO:0000313" key="2">
    <source>
        <dbReference type="EMBL" id="TGK84649.1"/>
    </source>
</evidence>
<evidence type="ECO:0000256" key="1">
    <source>
        <dbReference type="ARBA" id="ARBA00007613"/>
    </source>
</evidence>
<sequence length="432" mass="49266">MFKPKTNSKFKLYIFLILCGTICLPISSKEKTKKEFSFDQAIQFAIKNNKQVAIAKYEIEFSKADRITAGLRPNPFLNINADVLPFNPNSKQFDPNRNQYGVSLGFVYETENKRQERINVANKKLKMEELIFLESLRKTSIGTGSLFIATLAARERYLLAEENYKNLVNIVEINKIRFKKEDISKLELLRSEVAQDQYAVAKVSAQVDYLKLKNELIVVLGLNPGDIDIVLTGNLDSLKLFPLIDSEKLLKLATLGRPDYLALVNAEDVALANFKLQKANAVPNVNILFDSLVQQNQYMYGMSVNMELPVFSRNQGEIAKSQSARDQVALFREELYLNLAKEMAITEEELKVRFAALEQMREISLLKSQQAVKIVELAYKGGGSTLLEFLDTTRSYNETRLKYIDALVEYERALLNLKYIAGFDYEPNELNQ</sequence>
<dbReference type="Proteomes" id="UP000298009">
    <property type="component" value="Unassembled WGS sequence"/>
</dbReference>
<organism evidence="2 3">
    <name type="scientific">Leptospira noumeaensis</name>
    <dbReference type="NCBI Taxonomy" id="2484964"/>
    <lineage>
        <taxon>Bacteria</taxon>
        <taxon>Pseudomonadati</taxon>
        <taxon>Spirochaetota</taxon>
        <taxon>Spirochaetia</taxon>
        <taxon>Leptospirales</taxon>
        <taxon>Leptospiraceae</taxon>
        <taxon>Leptospira</taxon>
    </lineage>
</organism>
<dbReference type="OrthoDB" id="9791261at2"/>
<gene>
    <name evidence="2" type="ORF">EHQ24_06565</name>
</gene>
<protein>
    <submittedName>
        <fullName evidence="2">TolC family protein</fullName>
    </submittedName>
</protein>
<dbReference type="Gene3D" id="1.20.1600.10">
    <property type="entry name" value="Outer membrane efflux proteins (OEP)"/>
    <property type="match status" value="1"/>
</dbReference>
<dbReference type="PANTHER" id="PTHR30203:SF24">
    <property type="entry name" value="BLR4935 PROTEIN"/>
    <property type="match status" value="1"/>
</dbReference>
<proteinExistence type="inferred from homology"/>
<dbReference type="Pfam" id="PF02321">
    <property type="entry name" value="OEP"/>
    <property type="match status" value="1"/>
</dbReference>
<keyword evidence="3" id="KW-1185">Reference proteome</keyword>
<dbReference type="InterPro" id="IPR010131">
    <property type="entry name" value="MdtP/NodT-like"/>
</dbReference>
<dbReference type="PANTHER" id="PTHR30203">
    <property type="entry name" value="OUTER MEMBRANE CATION EFFLUX PROTEIN"/>
    <property type="match status" value="1"/>
</dbReference>
<comment type="similarity">
    <text evidence="1">Belongs to the outer membrane factor (OMF) (TC 1.B.17) family.</text>
</comment>
<dbReference type="SUPFAM" id="SSF56954">
    <property type="entry name" value="Outer membrane efflux proteins (OEP)"/>
    <property type="match status" value="1"/>
</dbReference>
<dbReference type="EMBL" id="RQFK01000014">
    <property type="protein sequence ID" value="TGK84649.1"/>
    <property type="molecule type" value="Genomic_DNA"/>
</dbReference>
<name>A0A4R9IDA9_9LEPT</name>
<dbReference type="InterPro" id="IPR003423">
    <property type="entry name" value="OMP_efflux"/>
</dbReference>